<dbReference type="Proteomes" id="UP000093352">
    <property type="component" value="Unassembled WGS sequence"/>
</dbReference>
<evidence type="ECO:0000259" key="2">
    <source>
        <dbReference type="Pfam" id="PF07833"/>
    </source>
</evidence>
<feature type="domain" description="Copper amine oxidase-like N-terminal" evidence="2">
    <location>
        <begin position="34"/>
        <end position="137"/>
    </location>
</feature>
<evidence type="ECO:0000256" key="1">
    <source>
        <dbReference type="SAM" id="SignalP"/>
    </source>
</evidence>
<evidence type="ECO:0000313" key="6">
    <source>
        <dbReference type="Proteomes" id="UP000319424"/>
    </source>
</evidence>
<dbReference type="InterPro" id="IPR036582">
    <property type="entry name" value="Mao_N_sf"/>
</dbReference>
<accession>A0A371ILJ1</accession>
<gene>
    <name evidence="3" type="ORF">BBG48_005325</name>
    <name evidence="4" type="ORF">FL857_04085</name>
</gene>
<reference evidence="4 6" key="3">
    <citation type="submission" date="2019-07" db="EMBL/GenBank/DDBJ databases">
        <title>Criibacterium bergeronii gen. nov., sp. nov. isolated from human clinical samples.</title>
        <authorList>
            <person name="Maheux A.F."/>
            <person name="Boudreau D.K."/>
            <person name="Berube E."/>
            <person name="Brodeur S."/>
            <person name="Bernard K.A."/>
            <person name="Abed J.Y."/>
            <person name="Ducrey E."/>
            <person name="Guay E.F."/>
            <person name="Raymond F."/>
            <person name="Corbeil J."/>
            <person name="Domingo M.-C."/>
            <person name="Roy P.H."/>
            <person name="Boissinot M."/>
            <person name="Tocheva E.I."/>
            <person name="Omar R.F."/>
        </authorList>
    </citation>
    <scope>NUCLEOTIDE SEQUENCE [LARGE SCALE GENOMIC DNA]</scope>
    <source>
        <strain evidence="4 6">CCRI-24246</strain>
    </source>
</reference>
<comment type="caution">
    <text evidence="3">The sequence shown here is derived from an EMBL/GenBank/DDBJ whole genome shotgun (WGS) entry which is preliminary data.</text>
</comment>
<dbReference type="Pfam" id="PF07833">
    <property type="entry name" value="Cu_amine_oxidN1"/>
    <property type="match status" value="1"/>
</dbReference>
<feature type="signal peptide" evidence="1">
    <location>
        <begin position="1"/>
        <end position="25"/>
    </location>
</feature>
<keyword evidence="1" id="KW-0732">Signal</keyword>
<evidence type="ECO:0000313" key="3">
    <source>
        <dbReference type="EMBL" id="RDY21349.1"/>
    </source>
</evidence>
<dbReference type="Gene3D" id="3.30.457.10">
    <property type="entry name" value="Copper amine oxidase-like, N-terminal domain"/>
    <property type="match status" value="1"/>
</dbReference>
<name>A0A371ILJ1_9FIRM</name>
<dbReference type="InterPro" id="IPR012854">
    <property type="entry name" value="Cu_amine_oxidase-like_N"/>
</dbReference>
<evidence type="ECO:0000313" key="4">
    <source>
        <dbReference type="EMBL" id="TRW27756.1"/>
    </source>
</evidence>
<evidence type="ECO:0000313" key="5">
    <source>
        <dbReference type="Proteomes" id="UP000093352"/>
    </source>
</evidence>
<organism evidence="3 5">
    <name type="scientific">Criibacterium bergeronii</name>
    <dbReference type="NCBI Taxonomy" id="1871336"/>
    <lineage>
        <taxon>Bacteria</taxon>
        <taxon>Bacillati</taxon>
        <taxon>Bacillota</taxon>
        <taxon>Clostridia</taxon>
        <taxon>Peptostreptococcales</taxon>
        <taxon>Filifactoraceae</taxon>
        <taxon>Criibacterium</taxon>
    </lineage>
</organism>
<protein>
    <submittedName>
        <fullName evidence="3">Copper amine oxidase N-terminal domain-containing protein</fullName>
    </submittedName>
</protein>
<dbReference type="OrthoDB" id="9779128at2"/>
<reference evidence="3" key="2">
    <citation type="submission" date="2018-07" db="EMBL/GenBank/DDBJ databases">
        <authorList>
            <person name="Quirk P.G."/>
            <person name="Krulwich T.A."/>
        </authorList>
    </citation>
    <scope>NUCLEOTIDE SEQUENCE</scope>
    <source>
        <strain evidence="3">CCRI-22567</strain>
    </source>
</reference>
<dbReference type="EMBL" id="VJXW01000004">
    <property type="protein sequence ID" value="TRW27756.1"/>
    <property type="molecule type" value="Genomic_DNA"/>
</dbReference>
<proteinExistence type="predicted"/>
<feature type="chain" id="PRO_5036069394" evidence="1">
    <location>
        <begin position="26"/>
        <end position="273"/>
    </location>
</feature>
<keyword evidence="5" id="KW-1185">Reference proteome</keyword>
<dbReference type="EMBL" id="MBEW02000008">
    <property type="protein sequence ID" value="RDY21349.1"/>
    <property type="molecule type" value="Genomic_DNA"/>
</dbReference>
<dbReference type="STRING" id="1871336.BBG48_10455"/>
<sequence>MKNFKRILFSLLLIFSIAGVTTSFAVPSKVKVIVNGAELKTDTPAVIRNSRTMVPFRALFEALGLNTITWDEPTQKVIGSNGTTTIELVIGSYDIYVNGTPVTMDTPPIIINSRTMIPLSFVSKSTGADVKWDGKNYIATVTQPNQAQNSSPAFPTGITDLPSSQVISNPTVLDGYYAMEDLSRNKYVVSYQAGAVTILKIGGGRAVTGTYTFDGTTLTLKAGTINGTFTKEDVNYSGKNILFMKDNNNPNAGQSFAMVKTTKEDFDKYALAK</sequence>
<dbReference type="Proteomes" id="UP000319424">
    <property type="component" value="Unassembled WGS sequence"/>
</dbReference>
<dbReference type="AlphaFoldDB" id="A0A371ILJ1"/>
<reference evidence="3 5" key="1">
    <citation type="journal article" date="2016" name="Genome Announc.">
        <title>Draft Genome Sequence of Criibacterium bergeronii gen. nov., sp. nov., Strain CCRI-22567T, Isolated from a Vaginal Sample from a Woman with Bacterial Vaginosis.</title>
        <authorList>
            <person name="Maheux A.F."/>
            <person name="Berube E."/>
            <person name="Boudreau D.K."/>
            <person name="Raymond F."/>
            <person name="Corbeil J."/>
            <person name="Roy P.H."/>
            <person name="Boissinot M."/>
            <person name="Omar R.F."/>
        </authorList>
    </citation>
    <scope>NUCLEOTIDE SEQUENCE [LARGE SCALE GENOMIC DNA]</scope>
    <source>
        <strain evidence="3 5">CCRI-22567</strain>
    </source>
</reference>
<dbReference type="RefSeq" id="WP_068913406.1">
    <property type="nucleotide sequence ID" value="NZ_MBEW02000008.1"/>
</dbReference>
<dbReference type="SUPFAM" id="SSF55383">
    <property type="entry name" value="Copper amine oxidase, domain N"/>
    <property type="match status" value="2"/>
</dbReference>